<dbReference type="Proteomes" id="UP000503540">
    <property type="component" value="Chromosome"/>
</dbReference>
<gene>
    <name evidence="4" type="ORF">F5544_30595</name>
</gene>
<dbReference type="KEGG" id="nah:F5544_30595"/>
<evidence type="ECO:0000256" key="3">
    <source>
        <dbReference type="RuleBase" id="RU003560"/>
    </source>
</evidence>
<protein>
    <submittedName>
        <fullName evidence="4">Aminotransferase class III-fold pyridoxal phosphate-dependent enzyme</fullName>
    </submittedName>
</protein>
<organism evidence="4 5">
    <name type="scientific">Nocardia arthritidis</name>
    <dbReference type="NCBI Taxonomy" id="228602"/>
    <lineage>
        <taxon>Bacteria</taxon>
        <taxon>Bacillati</taxon>
        <taxon>Actinomycetota</taxon>
        <taxon>Actinomycetes</taxon>
        <taxon>Mycobacteriales</taxon>
        <taxon>Nocardiaceae</taxon>
        <taxon>Nocardia</taxon>
    </lineage>
</organism>
<dbReference type="EMBL" id="CP046172">
    <property type="protein sequence ID" value="QIS13962.1"/>
    <property type="molecule type" value="Genomic_DNA"/>
</dbReference>
<dbReference type="RefSeq" id="WP_167476426.1">
    <property type="nucleotide sequence ID" value="NZ_CP046172.1"/>
</dbReference>
<keyword evidence="5" id="KW-1185">Reference proteome</keyword>
<accession>A0A6G9YL72</accession>
<comment type="similarity">
    <text evidence="3">Belongs to the class-III pyridoxal-phosphate-dependent aminotransferase family.</text>
</comment>
<dbReference type="AlphaFoldDB" id="A0A6G9YL72"/>
<reference evidence="4 5" key="1">
    <citation type="journal article" date="2019" name="ACS Chem. Biol.">
        <title>Identification and Mobilization of a Cryptic Antibiotic Biosynthesis Gene Locus from a Human-Pathogenic Nocardia Isolate.</title>
        <authorList>
            <person name="Herisse M."/>
            <person name="Ishida K."/>
            <person name="Porter J.L."/>
            <person name="Howden B."/>
            <person name="Hertweck C."/>
            <person name="Stinear T.P."/>
            <person name="Pidot S.J."/>
        </authorList>
    </citation>
    <scope>NUCLEOTIDE SEQUENCE [LARGE SCALE GENOMIC DNA]</scope>
    <source>
        <strain evidence="4 5">AUSMDU00012717</strain>
    </source>
</reference>
<dbReference type="Gene3D" id="3.90.1150.10">
    <property type="entry name" value="Aspartate Aminotransferase, domain 1"/>
    <property type="match status" value="1"/>
</dbReference>
<dbReference type="GO" id="GO:0008483">
    <property type="term" value="F:transaminase activity"/>
    <property type="evidence" value="ECO:0007669"/>
    <property type="project" value="UniProtKB-KW"/>
</dbReference>
<dbReference type="PANTHER" id="PTHR43713:SF3">
    <property type="entry name" value="GLUTAMATE-1-SEMIALDEHYDE 2,1-AMINOMUTASE 1, CHLOROPLASTIC-RELATED"/>
    <property type="match status" value="1"/>
</dbReference>
<keyword evidence="2 3" id="KW-0663">Pyridoxal phosphate</keyword>
<keyword evidence="4" id="KW-0808">Transferase</keyword>
<dbReference type="GO" id="GO:0030170">
    <property type="term" value="F:pyridoxal phosphate binding"/>
    <property type="evidence" value="ECO:0007669"/>
    <property type="project" value="InterPro"/>
</dbReference>
<comment type="cofactor">
    <cofactor evidence="1">
        <name>pyridoxal 5'-phosphate</name>
        <dbReference type="ChEBI" id="CHEBI:597326"/>
    </cofactor>
</comment>
<dbReference type="Gene3D" id="3.40.640.10">
    <property type="entry name" value="Type I PLP-dependent aspartate aminotransferase-like (Major domain)"/>
    <property type="match status" value="1"/>
</dbReference>
<dbReference type="InterPro" id="IPR005814">
    <property type="entry name" value="Aminotrans_3"/>
</dbReference>
<dbReference type="Pfam" id="PF00202">
    <property type="entry name" value="Aminotran_3"/>
    <property type="match status" value="1"/>
</dbReference>
<sequence length="427" mass="46144">MSTMSALLDRANAVTTSPRWDLEKRFPVVADRAEGCHIWDADGKRYIDYTSCSGAAPLGVGHPAVIEAAIGALRTGGIVPSTLSAARIQTAEQLLPLFPFADRVRFFRTGSCATTAAARICRVHTGRSLLLTSGFHGWHDWHLQSTFGGLPNRDPETIDFGYDLQRLADLLAERWNEVAGVFITPEVNFFPHAYHVELAQLVRGHGCLLILDEVMTGFRYQLGGYAVAADIQPDLITLSKGLANGMALSAVVGRAEVFDGAEPAYLGYTYQREVTPFAAAAASLNAFRTEDPIGRMHDVGRALISGLNDLFERTSVPAIAFSWPSMFRVLFGDNEIGESFYAGLLRRGVLMEYGGVHMISAATSAEDIALTLSAAEDSLTDVLRTARPTLNGTGLTDTDAHELAARAFGATAETAAKWWPGYSPSNQ</sequence>
<dbReference type="SUPFAM" id="SSF53383">
    <property type="entry name" value="PLP-dependent transferases"/>
    <property type="match status" value="1"/>
</dbReference>
<keyword evidence="4" id="KW-0032">Aminotransferase</keyword>
<evidence type="ECO:0000256" key="1">
    <source>
        <dbReference type="ARBA" id="ARBA00001933"/>
    </source>
</evidence>
<evidence type="ECO:0000256" key="2">
    <source>
        <dbReference type="ARBA" id="ARBA00022898"/>
    </source>
</evidence>
<evidence type="ECO:0000313" key="4">
    <source>
        <dbReference type="EMBL" id="QIS13962.1"/>
    </source>
</evidence>
<evidence type="ECO:0000313" key="5">
    <source>
        <dbReference type="Proteomes" id="UP000503540"/>
    </source>
</evidence>
<dbReference type="InterPro" id="IPR015424">
    <property type="entry name" value="PyrdxlP-dep_Trfase"/>
</dbReference>
<proteinExistence type="inferred from homology"/>
<name>A0A6G9YL72_9NOCA</name>
<dbReference type="InterPro" id="IPR015421">
    <property type="entry name" value="PyrdxlP-dep_Trfase_major"/>
</dbReference>
<dbReference type="PANTHER" id="PTHR43713">
    <property type="entry name" value="GLUTAMATE-1-SEMIALDEHYDE 2,1-AMINOMUTASE"/>
    <property type="match status" value="1"/>
</dbReference>
<dbReference type="InterPro" id="IPR015422">
    <property type="entry name" value="PyrdxlP-dep_Trfase_small"/>
</dbReference>